<dbReference type="InterPro" id="IPR010269">
    <property type="entry name" value="T6SS_TssC-like"/>
</dbReference>
<evidence type="ECO:0000313" key="3">
    <source>
        <dbReference type="EMBL" id="VAW45392.1"/>
    </source>
</evidence>
<feature type="domain" description="TssC1 N-terminal" evidence="1">
    <location>
        <begin position="73"/>
        <end position="385"/>
    </location>
</feature>
<name>A0A3B0W297_9ZZZZ</name>
<evidence type="ECO:0000259" key="1">
    <source>
        <dbReference type="Pfam" id="PF05943"/>
    </source>
</evidence>
<dbReference type="AlphaFoldDB" id="A0A3B0W297"/>
<dbReference type="EMBL" id="UOFC01000056">
    <property type="protein sequence ID" value="VAW45392.1"/>
    <property type="molecule type" value="Genomic_DNA"/>
</dbReference>
<organism evidence="3">
    <name type="scientific">hydrothermal vent metagenome</name>
    <dbReference type="NCBI Taxonomy" id="652676"/>
    <lineage>
        <taxon>unclassified sequences</taxon>
        <taxon>metagenomes</taxon>
        <taxon>ecological metagenomes</taxon>
    </lineage>
</organism>
<dbReference type="NCBIfam" id="TIGR03355">
    <property type="entry name" value="VI_chp_2"/>
    <property type="match status" value="1"/>
</dbReference>
<dbReference type="Pfam" id="PF18945">
    <property type="entry name" value="VipB_2"/>
    <property type="match status" value="1"/>
</dbReference>
<dbReference type="InterPro" id="IPR044032">
    <property type="entry name" value="TssC1_C"/>
</dbReference>
<dbReference type="PANTHER" id="PTHR35565:SF3">
    <property type="entry name" value="TYPE VI SECRETION SYSTEM SHEATH PROTEIN TSSC1"/>
    <property type="match status" value="1"/>
</dbReference>
<evidence type="ECO:0000259" key="2">
    <source>
        <dbReference type="Pfam" id="PF18945"/>
    </source>
</evidence>
<dbReference type="Pfam" id="PF05943">
    <property type="entry name" value="VipB"/>
    <property type="match status" value="1"/>
</dbReference>
<reference evidence="3" key="1">
    <citation type="submission" date="2018-06" db="EMBL/GenBank/DDBJ databases">
        <authorList>
            <person name="Zhirakovskaya E."/>
        </authorList>
    </citation>
    <scope>NUCLEOTIDE SEQUENCE</scope>
</reference>
<sequence length="515" mass="58640">MSSVLNQQPSEILPSTLEVSKNHVKNIVDAELLLSHCINNVESTDFTRHVERWLKASVTSKRSREQVLYTIQQTILNIDKLINQQIDEILHHASFQKLEASWRGLQYLVDIEADYDEDLTVKVKVFNVAWNEIGKDVSRAIEFDQSQLFHRIYSDEFDMPGGEPFGVLLGDYQVSHRPRPDTYVSDIDTLKEISSIATAALCPFITGVNSSLFGLDSLREFGYPMDLTSVFSQKEYTKWHSLRKEESSRFLGITLPDMLMRKPYHADNTRHEQFIYNEKSNDPEKAYLWGNSCYAFGGILIRAFANTGWFADIRGGLHEFGEGGIVRDLEYAEFDMDSSSMATRPATNIQIDDFLERELSQLGFIPMCSYHSVKGSTFYSNSSLHQPPVYDLDIANTNARLSSMIQYMLCVSRFGHYIKVIGRDKVGSFINAQDCQRILQNWLNQYTISSENSSSVLKARYPLAESKVEIKEQPGKPGYFICIIHLKPHFQLDQLVSSIKLVTELAVGAINANEN</sequence>
<gene>
    <name evidence="3" type="ORF">MNBD_GAMMA03-1713</name>
</gene>
<dbReference type="InterPro" id="IPR044031">
    <property type="entry name" value="TssC1_N"/>
</dbReference>
<dbReference type="PANTHER" id="PTHR35565">
    <property type="entry name" value="CYTOPLASMIC PROTEIN-RELATED"/>
    <property type="match status" value="1"/>
</dbReference>
<feature type="domain" description="TssC1 C-terminal" evidence="2">
    <location>
        <begin position="395"/>
        <end position="505"/>
    </location>
</feature>
<accession>A0A3B0W297</accession>
<protein>
    <submittedName>
        <fullName evidence="3">Uncharacterized protein ImpD</fullName>
    </submittedName>
</protein>
<proteinExistence type="predicted"/>